<dbReference type="PANTHER" id="PTHR45138:SF24">
    <property type="entry name" value="DIGUANYLATE CYCLASE DGCC-RELATED"/>
    <property type="match status" value="1"/>
</dbReference>
<dbReference type="RefSeq" id="WP_304560105.1">
    <property type="nucleotide sequence ID" value="NZ_JAUQSZ010000002.1"/>
</dbReference>
<dbReference type="SMART" id="SM00267">
    <property type="entry name" value="GGDEF"/>
    <property type="match status" value="1"/>
</dbReference>
<dbReference type="Pfam" id="PF05231">
    <property type="entry name" value="MASE1"/>
    <property type="match status" value="1"/>
</dbReference>
<feature type="transmembrane region" description="Helical" evidence="7">
    <location>
        <begin position="105"/>
        <end position="131"/>
    </location>
</feature>
<gene>
    <name evidence="11" type="ORF">Q5H94_04965</name>
</gene>
<dbReference type="CDD" id="cd00130">
    <property type="entry name" value="PAS"/>
    <property type="match status" value="1"/>
</dbReference>
<evidence type="ECO:0000259" key="8">
    <source>
        <dbReference type="PROSITE" id="PS50112"/>
    </source>
</evidence>
<dbReference type="Gene3D" id="3.30.450.20">
    <property type="entry name" value="PAS domain"/>
    <property type="match status" value="1"/>
</dbReference>
<keyword evidence="4 7" id="KW-0812">Transmembrane</keyword>
<feature type="transmembrane region" description="Helical" evidence="7">
    <location>
        <begin position="75"/>
        <end position="93"/>
    </location>
</feature>
<feature type="transmembrane region" description="Helical" evidence="7">
    <location>
        <begin position="24"/>
        <end position="42"/>
    </location>
</feature>
<feature type="transmembrane region" description="Helical" evidence="7">
    <location>
        <begin position="174"/>
        <end position="193"/>
    </location>
</feature>
<dbReference type="PROSITE" id="PS50112">
    <property type="entry name" value="PAS"/>
    <property type="match status" value="1"/>
</dbReference>
<keyword evidence="11" id="KW-0548">Nucleotidyltransferase</keyword>
<keyword evidence="5 7" id="KW-1133">Transmembrane helix</keyword>
<proteinExistence type="predicted"/>
<evidence type="ECO:0000256" key="7">
    <source>
        <dbReference type="SAM" id="Phobius"/>
    </source>
</evidence>
<comment type="subcellular location">
    <subcellularLocation>
        <location evidence="1">Cell membrane</location>
        <topology evidence="1">Multi-pass membrane protein</topology>
    </subcellularLocation>
</comment>
<evidence type="ECO:0000313" key="11">
    <source>
        <dbReference type="EMBL" id="MDO7841667.1"/>
    </source>
</evidence>
<dbReference type="PANTHER" id="PTHR45138">
    <property type="entry name" value="REGULATORY COMPONENTS OF SENSORY TRANSDUCTION SYSTEM"/>
    <property type="match status" value="1"/>
</dbReference>
<dbReference type="InterPro" id="IPR043128">
    <property type="entry name" value="Rev_trsase/Diguanyl_cyclase"/>
</dbReference>
<comment type="caution">
    <text evidence="11">The sequence shown here is derived from an EMBL/GenBank/DDBJ whole genome shotgun (WGS) entry which is preliminary data.</text>
</comment>
<reference evidence="11" key="1">
    <citation type="submission" date="2023-07" db="EMBL/GenBank/DDBJ databases">
        <authorList>
            <person name="Kim M.K."/>
        </authorList>
    </citation>
    <scope>NUCLEOTIDE SEQUENCE</scope>
    <source>
        <strain evidence="11">CA1-15</strain>
    </source>
</reference>
<dbReference type="InterPro" id="IPR035965">
    <property type="entry name" value="PAS-like_dom_sf"/>
</dbReference>
<feature type="domain" description="PAC" evidence="9">
    <location>
        <begin position="362"/>
        <end position="413"/>
    </location>
</feature>
<dbReference type="SMART" id="SM00086">
    <property type="entry name" value="PAC"/>
    <property type="match status" value="1"/>
</dbReference>
<dbReference type="GO" id="GO:0052621">
    <property type="term" value="F:diguanylate cyclase activity"/>
    <property type="evidence" value="ECO:0007669"/>
    <property type="project" value="UniProtKB-EC"/>
</dbReference>
<dbReference type="InterPro" id="IPR000700">
    <property type="entry name" value="PAS-assoc_C"/>
</dbReference>
<dbReference type="PROSITE" id="PS50887">
    <property type="entry name" value="GGDEF"/>
    <property type="match status" value="1"/>
</dbReference>
<evidence type="ECO:0000256" key="1">
    <source>
        <dbReference type="ARBA" id="ARBA00004651"/>
    </source>
</evidence>
<feature type="domain" description="PAS" evidence="8">
    <location>
        <begin position="288"/>
        <end position="358"/>
    </location>
</feature>
<dbReference type="SUPFAM" id="SSF55073">
    <property type="entry name" value="Nucleotide cyclase"/>
    <property type="match status" value="1"/>
</dbReference>
<dbReference type="Gene3D" id="3.30.70.270">
    <property type="match status" value="1"/>
</dbReference>
<evidence type="ECO:0000259" key="9">
    <source>
        <dbReference type="PROSITE" id="PS50113"/>
    </source>
</evidence>
<protein>
    <recommendedName>
        <fullName evidence="2">diguanylate cyclase</fullName>
        <ecNumber evidence="2">2.7.7.65</ecNumber>
    </recommendedName>
</protein>
<dbReference type="Proteomes" id="UP001176468">
    <property type="component" value="Unassembled WGS sequence"/>
</dbReference>
<dbReference type="NCBIfam" id="TIGR00254">
    <property type="entry name" value="GGDEF"/>
    <property type="match status" value="1"/>
</dbReference>
<dbReference type="InterPro" id="IPR029787">
    <property type="entry name" value="Nucleotide_cyclase"/>
</dbReference>
<accession>A0ABT8ZWS2</accession>
<feature type="domain" description="GGDEF" evidence="10">
    <location>
        <begin position="442"/>
        <end position="578"/>
    </location>
</feature>
<dbReference type="Pfam" id="PF08447">
    <property type="entry name" value="PAS_3"/>
    <property type="match status" value="1"/>
</dbReference>
<evidence type="ECO:0000256" key="3">
    <source>
        <dbReference type="ARBA" id="ARBA00022475"/>
    </source>
</evidence>
<evidence type="ECO:0000256" key="5">
    <source>
        <dbReference type="ARBA" id="ARBA00022989"/>
    </source>
</evidence>
<dbReference type="InterPro" id="IPR000014">
    <property type="entry name" value="PAS"/>
</dbReference>
<feature type="transmembrane region" description="Helical" evidence="7">
    <location>
        <begin position="257"/>
        <end position="275"/>
    </location>
</feature>
<keyword evidence="3" id="KW-1003">Cell membrane</keyword>
<dbReference type="NCBIfam" id="TIGR00229">
    <property type="entry name" value="sensory_box"/>
    <property type="match status" value="1"/>
</dbReference>
<dbReference type="InterPro" id="IPR000160">
    <property type="entry name" value="GGDEF_dom"/>
</dbReference>
<dbReference type="EMBL" id="JAUQSZ010000002">
    <property type="protein sequence ID" value="MDO7841667.1"/>
    <property type="molecule type" value="Genomic_DNA"/>
</dbReference>
<dbReference type="CDD" id="cd01949">
    <property type="entry name" value="GGDEF"/>
    <property type="match status" value="1"/>
</dbReference>
<dbReference type="Pfam" id="PF00990">
    <property type="entry name" value="GGDEF"/>
    <property type="match status" value="1"/>
</dbReference>
<sequence length="578" mass="61558">MFATFASYAILTFAASELMRAGHGIALMWLANGPLLAVLCAVPTRRWPPLLAAAFAGGLSVALALYPLHWGMPCVIASEVAEAAIAAWLLRRWDVDEGLFQRVGTVPLFAGACIVAALASGVPVAAIAAATTNNPFPWILRDWMIGHALGLLILTPTAFVLLRRDEWAALWSPRRAAVAVAMVALVSGTAIITFGQDQLPLLFLPALPVVIATFAMQRVGAALSIGIIAAIGGYLTAHGHGPVMLMQSSAVAHLQFFQIYLAALFATALPIAAMLTQRAALVRDLAESEARYRLLADNVTDIMLTLAPDATIRFASPSVREITSLDPASLVGTPAINLVLEDDRDRIRGIRHDAMNAPGRTVSVEFRVRKPDGTITWFESNFRAVEQSDTDVAVVCVLRDLGGRKSREAELERAASTDALTGLLNRNAFRDRVVEGLRSNDPPGALALIDLDHFKQVNDRHGHAAGDAALLALADLLRSNLRAEDAIGRIGGEEFAILFAGHTPGLAETICDRLREALAHTEIPTGIPGATDVFSITMSIGVVPLAAGAGAEEHFASADAALYRAKAQGRNRTERAQV</sequence>
<name>A0ABT8ZWS2_9SPHN</name>
<dbReference type="InterPro" id="IPR013655">
    <property type="entry name" value="PAS_fold_3"/>
</dbReference>
<keyword evidence="11" id="KW-0808">Transferase</keyword>
<keyword evidence="12" id="KW-1185">Reference proteome</keyword>
<dbReference type="SUPFAM" id="SSF55785">
    <property type="entry name" value="PYP-like sensor domain (PAS domain)"/>
    <property type="match status" value="1"/>
</dbReference>
<feature type="transmembrane region" description="Helical" evidence="7">
    <location>
        <begin position="49"/>
        <end position="69"/>
    </location>
</feature>
<dbReference type="InterPro" id="IPR050469">
    <property type="entry name" value="Diguanylate_Cyclase"/>
</dbReference>
<evidence type="ECO:0000256" key="4">
    <source>
        <dbReference type="ARBA" id="ARBA00022692"/>
    </source>
</evidence>
<organism evidence="11 12">
    <name type="scientific">Sphingomonas immobilis</name>
    <dbReference type="NCBI Taxonomy" id="3063997"/>
    <lineage>
        <taxon>Bacteria</taxon>
        <taxon>Pseudomonadati</taxon>
        <taxon>Pseudomonadota</taxon>
        <taxon>Alphaproteobacteria</taxon>
        <taxon>Sphingomonadales</taxon>
        <taxon>Sphingomonadaceae</taxon>
        <taxon>Sphingomonas</taxon>
    </lineage>
</organism>
<evidence type="ECO:0000256" key="6">
    <source>
        <dbReference type="ARBA" id="ARBA00023136"/>
    </source>
</evidence>
<feature type="transmembrane region" description="Helical" evidence="7">
    <location>
        <begin position="221"/>
        <end position="237"/>
    </location>
</feature>
<feature type="transmembrane region" description="Helical" evidence="7">
    <location>
        <begin position="143"/>
        <end position="162"/>
    </location>
</feature>
<dbReference type="InterPro" id="IPR001610">
    <property type="entry name" value="PAC"/>
</dbReference>
<dbReference type="InterPro" id="IPR007895">
    <property type="entry name" value="MASE1"/>
</dbReference>
<evidence type="ECO:0000259" key="10">
    <source>
        <dbReference type="PROSITE" id="PS50887"/>
    </source>
</evidence>
<dbReference type="EC" id="2.7.7.65" evidence="2"/>
<evidence type="ECO:0000313" key="12">
    <source>
        <dbReference type="Proteomes" id="UP001176468"/>
    </source>
</evidence>
<evidence type="ECO:0000256" key="2">
    <source>
        <dbReference type="ARBA" id="ARBA00012528"/>
    </source>
</evidence>
<dbReference type="PROSITE" id="PS50113">
    <property type="entry name" value="PAC"/>
    <property type="match status" value="1"/>
</dbReference>
<keyword evidence="6 7" id="KW-0472">Membrane</keyword>
<dbReference type="SMART" id="SM00091">
    <property type="entry name" value="PAS"/>
    <property type="match status" value="1"/>
</dbReference>